<evidence type="ECO:0008006" key="11">
    <source>
        <dbReference type="Google" id="ProtNLM"/>
    </source>
</evidence>
<dbReference type="SUPFAM" id="SSF57850">
    <property type="entry name" value="RING/U-box"/>
    <property type="match status" value="1"/>
</dbReference>
<dbReference type="CDD" id="cd23137">
    <property type="entry name" value="RING-HC_TRY3-like"/>
    <property type="match status" value="1"/>
</dbReference>
<feature type="domain" description="RING-type" evidence="7">
    <location>
        <begin position="425"/>
        <end position="464"/>
    </location>
</feature>
<evidence type="ECO:0000313" key="9">
    <source>
        <dbReference type="EMBL" id="EPB81038.1"/>
    </source>
</evidence>
<evidence type="ECO:0000259" key="8">
    <source>
        <dbReference type="PROSITE" id="PS51382"/>
    </source>
</evidence>
<feature type="domain" description="SPX" evidence="8">
    <location>
        <begin position="1"/>
        <end position="389"/>
    </location>
</feature>
<protein>
    <recommendedName>
        <fullName evidence="11">SPX domain-containing protein</fullName>
    </recommendedName>
</protein>
<keyword evidence="3" id="KW-0862">Zinc</keyword>
<dbReference type="InterPro" id="IPR017907">
    <property type="entry name" value="Znf_RING_CS"/>
</dbReference>
<feature type="compositionally biased region" description="Basic and acidic residues" evidence="6">
    <location>
        <begin position="146"/>
        <end position="157"/>
    </location>
</feature>
<evidence type="ECO:0000256" key="6">
    <source>
        <dbReference type="SAM" id="MobiDB-lite"/>
    </source>
</evidence>
<dbReference type="eggNOG" id="KOG4159">
    <property type="taxonomic scope" value="Eukaryota"/>
</dbReference>
<dbReference type="Proteomes" id="UP000014254">
    <property type="component" value="Unassembled WGS sequence"/>
</dbReference>
<dbReference type="PROSITE" id="PS00518">
    <property type="entry name" value="ZF_RING_1"/>
    <property type="match status" value="1"/>
</dbReference>
<feature type="region of interest" description="Disordered" evidence="6">
    <location>
        <begin position="134"/>
        <end position="171"/>
    </location>
</feature>
<dbReference type="STRING" id="1220926.S2JEU9"/>
<dbReference type="PROSITE" id="PS50089">
    <property type="entry name" value="ZF_RING_2"/>
    <property type="match status" value="1"/>
</dbReference>
<dbReference type="Gene3D" id="3.30.40.10">
    <property type="entry name" value="Zinc/RING finger domain, C3HC4 (zinc finger)"/>
    <property type="match status" value="1"/>
</dbReference>
<sequence length="537" mass="62126">MKFGKQLETEAEGIPSEWRPYLIQYKALKKLITKVAEEIESRGLSTSLLHECLEEDGGLPSVNDEEGESIPKIKYYFTGEPPNVKPNIEFTYDSKEPKVQKVLEKLFSSSPLATDHVERPKLEFKRSHNNKDFFSLSTATDDDSSANDKDADQHDETTLDNQEQQQQEERIVIKSPAVIRQRRSSTVALVKELLALTLEEKDRIKDAEKEDQETEEVQEKHEKHIKTLVIELEQDDEFFKMLMEELQQAAMLQDVTSQKFQHDISDLETRMTKVAAPTQKTDMYNWRKIFSIYMDAQIFQGNAESDRTFRSVERAKKQMTWFVEQLGKSNLLNKLKSKESRCAFEQFIALNTELITMKHYQMLNETAMRKILKKHDKRSGLTASQSFPEIVSTEALFSPKLAKMLYSTITTKLTTIIPQPEDYACPVCMSVAWRPIRLACSHVFCVRCLIKAQKKKMDSCPLCRHPTAVKSATALNLDEGLQNFLKLYFPQEIKEKKRENEREQAIEDVQAMTGKKYTEEQLMRMSQNHSDSKCNIM</sequence>
<accession>S2JEU9</accession>
<dbReference type="OMA" id="PYLIQYK"/>
<dbReference type="Pfam" id="PF00097">
    <property type="entry name" value="zf-C3HC4"/>
    <property type="match status" value="1"/>
</dbReference>
<keyword evidence="1" id="KW-0479">Metal-binding</keyword>
<reference evidence="10" key="1">
    <citation type="submission" date="2013-05" db="EMBL/GenBank/DDBJ databases">
        <title>The Genome sequence of Mucor circinelloides f. circinelloides 1006PhL.</title>
        <authorList>
            <consortium name="The Broad Institute Genomics Platform"/>
            <person name="Cuomo C."/>
            <person name="Earl A."/>
            <person name="Findley K."/>
            <person name="Lee S.C."/>
            <person name="Walker B."/>
            <person name="Young S."/>
            <person name="Zeng Q."/>
            <person name="Gargeya S."/>
            <person name="Fitzgerald M."/>
            <person name="Haas B."/>
            <person name="Abouelleil A."/>
            <person name="Allen A.W."/>
            <person name="Alvarado L."/>
            <person name="Arachchi H.M."/>
            <person name="Berlin A.M."/>
            <person name="Chapman S.B."/>
            <person name="Gainer-Dewar J."/>
            <person name="Goldberg J."/>
            <person name="Griggs A."/>
            <person name="Gujja S."/>
            <person name="Hansen M."/>
            <person name="Howarth C."/>
            <person name="Imamovic A."/>
            <person name="Ireland A."/>
            <person name="Larimer J."/>
            <person name="McCowan C."/>
            <person name="Murphy C."/>
            <person name="Pearson M."/>
            <person name="Poon T.W."/>
            <person name="Priest M."/>
            <person name="Roberts A."/>
            <person name="Saif S."/>
            <person name="Shea T."/>
            <person name="Sisk P."/>
            <person name="Sykes S."/>
            <person name="Wortman J."/>
            <person name="Nusbaum C."/>
            <person name="Birren B."/>
        </authorList>
    </citation>
    <scope>NUCLEOTIDE SEQUENCE [LARGE SCALE GENOMIC DNA]</scope>
    <source>
        <strain evidence="10">1006PhL</strain>
    </source>
</reference>
<dbReference type="InterPro" id="IPR001841">
    <property type="entry name" value="Znf_RING"/>
</dbReference>
<dbReference type="OrthoDB" id="5588846at2759"/>
<dbReference type="PROSITE" id="PS51382">
    <property type="entry name" value="SPX"/>
    <property type="match status" value="1"/>
</dbReference>
<dbReference type="InterPro" id="IPR013083">
    <property type="entry name" value="Znf_RING/FYVE/PHD"/>
</dbReference>
<dbReference type="SMART" id="SM00184">
    <property type="entry name" value="RING"/>
    <property type="match status" value="1"/>
</dbReference>
<dbReference type="EMBL" id="KE124221">
    <property type="protein sequence ID" value="EPB81038.1"/>
    <property type="molecule type" value="Genomic_DNA"/>
</dbReference>
<keyword evidence="2 4" id="KW-0863">Zinc-finger</keyword>
<dbReference type="InParanoid" id="S2JEU9"/>
<dbReference type="AlphaFoldDB" id="S2JEU9"/>
<dbReference type="InterPro" id="IPR004331">
    <property type="entry name" value="SPX_dom"/>
</dbReference>
<evidence type="ECO:0000256" key="3">
    <source>
        <dbReference type="ARBA" id="ARBA00022833"/>
    </source>
</evidence>
<keyword evidence="10" id="KW-1185">Reference proteome</keyword>
<dbReference type="VEuPathDB" id="FungiDB:HMPREF1544_12264"/>
<evidence type="ECO:0000256" key="4">
    <source>
        <dbReference type="PROSITE-ProRule" id="PRU00175"/>
    </source>
</evidence>
<feature type="coiled-coil region" evidence="5">
    <location>
        <begin position="190"/>
        <end position="224"/>
    </location>
</feature>
<dbReference type="InterPro" id="IPR018957">
    <property type="entry name" value="Znf_C3HC4_RING-type"/>
</dbReference>
<evidence type="ECO:0000313" key="10">
    <source>
        <dbReference type="Proteomes" id="UP000014254"/>
    </source>
</evidence>
<dbReference type="Pfam" id="PF03105">
    <property type="entry name" value="SPX"/>
    <property type="match status" value="1"/>
</dbReference>
<organism evidence="9 10">
    <name type="scientific">Mucor circinelloides f. circinelloides (strain 1006PhL)</name>
    <name type="common">Mucormycosis agent</name>
    <name type="synonym">Calyptromyces circinelloides</name>
    <dbReference type="NCBI Taxonomy" id="1220926"/>
    <lineage>
        <taxon>Eukaryota</taxon>
        <taxon>Fungi</taxon>
        <taxon>Fungi incertae sedis</taxon>
        <taxon>Mucoromycota</taxon>
        <taxon>Mucoromycotina</taxon>
        <taxon>Mucoromycetes</taxon>
        <taxon>Mucorales</taxon>
        <taxon>Mucorineae</taxon>
        <taxon>Mucoraceae</taxon>
        <taxon>Mucor</taxon>
    </lineage>
</organism>
<gene>
    <name evidence="9" type="ORF">HMPREF1544_12264</name>
</gene>
<evidence type="ECO:0000259" key="7">
    <source>
        <dbReference type="PROSITE" id="PS50089"/>
    </source>
</evidence>
<evidence type="ECO:0000256" key="2">
    <source>
        <dbReference type="ARBA" id="ARBA00022771"/>
    </source>
</evidence>
<dbReference type="PANTHER" id="PTHR23327">
    <property type="entry name" value="RING FINGER PROTEIN 127"/>
    <property type="match status" value="1"/>
</dbReference>
<dbReference type="PANTHER" id="PTHR23327:SF51">
    <property type="entry name" value="TRANSCRIPTIONAL REGULATOR OF YEAST FORM ADHERENCE 3"/>
    <property type="match status" value="1"/>
</dbReference>
<evidence type="ECO:0000256" key="5">
    <source>
        <dbReference type="SAM" id="Coils"/>
    </source>
</evidence>
<keyword evidence="5" id="KW-0175">Coiled coil</keyword>
<name>S2JEU9_MUCC1</name>
<evidence type="ECO:0000256" key="1">
    <source>
        <dbReference type="ARBA" id="ARBA00022723"/>
    </source>
</evidence>
<dbReference type="GO" id="GO:0008270">
    <property type="term" value="F:zinc ion binding"/>
    <property type="evidence" value="ECO:0007669"/>
    <property type="project" value="UniProtKB-KW"/>
</dbReference>
<proteinExistence type="predicted"/>